<organism evidence="4 5">
    <name type="scientific">Actinacidiphila epipremni</name>
    <dbReference type="NCBI Taxonomy" id="2053013"/>
    <lineage>
        <taxon>Bacteria</taxon>
        <taxon>Bacillati</taxon>
        <taxon>Actinomycetota</taxon>
        <taxon>Actinomycetes</taxon>
        <taxon>Kitasatosporales</taxon>
        <taxon>Streptomycetaceae</taxon>
        <taxon>Actinacidiphila</taxon>
    </lineage>
</organism>
<dbReference type="Pfam" id="PF07971">
    <property type="entry name" value="Glyco_hydro_92"/>
    <property type="match status" value="1"/>
</dbReference>
<dbReference type="Pfam" id="PF17678">
    <property type="entry name" value="Glyco_hydro_92N"/>
    <property type="match status" value="1"/>
</dbReference>
<protein>
    <submittedName>
        <fullName evidence="4">Glycoside hydrolase family 92 protein</fullName>
    </submittedName>
</protein>
<dbReference type="NCBIfam" id="TIGR01180">
    <property type="entry name" value="aman2_put"/>
    <property type="match status" value="1"/>
</dbReference>
<evidence type="ECO:0000256" key="1">
    <source>
        <dbReference type="SAM" id="MobiDB-lite"/>
    </source>
</evidence>
<proteinExistence type="predicted"/>
<dbReference type="PANTHER" id="PTHR12143:SF39">
    <property type="entry name" value="SECRETED PROTEIN"/>
    <property type="match status" value="1"/>
</dbReference>
<dbReference type="InterPro" id="IPR041371">
    <property type="entry name" value="GH92_N"/>
</dbReference>
<dbReference type="Gene3D" id="1.20.1610.10">
    <property type="entry name" value="alpha-1,2-mannosidases domains"/>
    <property type="match status" value="1"/>
</dbReference>
<reference evidence="4 5" key="1">
    <citation type="submission" date="2020-03" db="EMBL/GenBank/DDBJ databases">
        <title>WGS of actinomycetes isolated from Thailand.</title>
        <authorList>
            <person name="Thawai C."/>
        </authorList>
    </citation>
    <scope>NUCLEOTIDE SEQUENCE [LARGE SCALE GENOMIC DNA]</scope>
    <source>
        <strain evidence="4 5">PRB2-1</strain>
    </source>
</reference>
<feature type="domain" description="Glycosyl hydrolase family 92" evidence="2">
    <location>
        <begin position="344"/>
        <end position="825"/>
    </location>
</feature>
<name>A0ABX0ZUG5_9ACTN</name>
<feature type="region of interest" description="Disordered" evidence="1">
    <location>
        <begin position="1"/>
        <end position="43"/>
    </location>
</feature>
<feature type="domain" description="Glycosyl hydrolase family 92 N-terminal" evidence="3">
    <location>
        <begin position="81"/>
        <end position="338"/>
    </location>
</feature>
<sequence>MTTLSIPAGAPAPPAGAPLLPERPKGRKVSVRSSSPGGRTRLRHRAVVAATAAVATVGLGLGAQTAAATSPGSAPADPASYVNPLIGSSNAGNTYPGAVVPFGMLAWSPQTSTGNQFSTPAPGGYRYDATRIRGFSLTHLNGVGCSGANGDIPIMPYVGDVTSSPSSDTRDAVYASTFSHANETAQAGYYKVGLDSGATAELTTTARTGTGEFGFPAGKPASMLLRTSNSESGSSAATVHVDAATRTVTGSVDAGNFCGPQSANNRHDVYTLHFTAHFDQPFASVGTWTDGTLAPGATTASGGTGYNSSGNPTSGKGSGAYVTFPAGTRNVQVKVAISYVSAAGAEANLRSENPPRRSFNSVRSAAKADWNTALRRIAVSGGTADQSSTFYTALYHSMLEPTLTSDVDGRYLGGDRAIHKLARGQHAQYGTFSGWDQYRAQVQLLTLLQPRVGSDYAQSLFNYATQRGGEWDRWLLENGKTSIMSGDPSDAALAGIYAFGGRDFDVKGALASLAKAATVPTANDSDSAGCNVECVGQRPALDQYLKLGYVPSDNCHCWGGAAETLEDAAADFGLSELAGAVGNKSAQKLFAERSGNWTNVFDPEATAQGGYMRDRNSDGSWAGATFSPSTGNGFVEGSSARYSWMVYSDVAGLAQAMGGNATAIQRLDGFFRAPDGSFDFSAKDQTRYDPTNEPDINAPYLYDYFGAPYKTQETVRAETDQLWTNTPGGIPGNDDAGTMSSWYVFSALGLYPQVPSRADLVLSTPVFPKAVIRTGTGRTITVNAPKASANNIYIQGLRVNGRATDKPWVPASFTTHGGTLDYTLGATPNTRWGSATKDAPPSFRDGEAPFFASASPAAVKVEPGGTATTALKLTSIQDDRTAVSWSASAPAGITVSPAHGTVTVPRSGATSAPLKVAVAADTKSGVYRVPFTLTGKHGAAAPKVWLSVTVGVNGSVTWYVNSNGISADDANPTANFDGGGWSYSAKALAAAGATPGGTISAGGFAFTWPDVAPGAPDNIVVGGGDQVLDVSKTSAGATKLSLLGSAAFGDTTGTLTLAYTDGTTEQAQIGFSDWTLGGGGSTPSFGNVIAVHTPYRDVMGGSTDPVGTDVFATAPITLQEGKQLASVTLPATVQGGDMHIFAIATA</sequence>
<evidence type="ECO:0000259" key="3">
    <source>
        <dbReference type="Pfam" id="PF17678"/>
    </source>
</evidence>
<dbReference type="InterPro" id="IPR050883">
    <property type="entry name" value="PNGase"/>
</dbReference>
<dbReference type="Gene3D" id="2.70.98.10">
    <property type="match status" value="1"/>
</dbReference>
<dbReference type="InterPro" id="IPR005887">
    <property type="entry name" value="GH92_a_mannosidase_put"/>
</dbReference>
<dbReference type="PANTHER" id="PTHR12143">
    <property type="entry name" value="PEPTIDE N-GLYCANASE PNGASE -RELATED"/>
    <property type="match status" value="1"/>
</dbReference>
<dbReference type="GO" id="GO:0016787">
    <property type="term" value="F:hydrolase activity"/>
    <property type="evidence" value="ECO:0007669"/>
    <property type="project" value="UniProtKB-KW"/>
</dbReference>
<comment type="caution">
    <text evidence="4">The sequence shown here is derived from an EMBL/GenBank/DDBJ whole genome shotgun (WGS) entry which is preliminary data.</text>
</comment>
<keyword evidence="5" id="KW-1185">Reference proteome</keyword>
<dbReference type="InterPro" id="IPR012939">
    <property type="entry name" value="Glyco_hydro_92"/>
</dbReference>
<accession>A0ABX0ZUG5</accession>
<evidence type="ECO:0000313" key="5">
    <source>
        <dbReference type="Proteomes" id="UP000734511"/>
    </source>
</evidence>
<gene>
    <name evidence="4" type="ORF">HCN08_18640</name>
</gene>
<dbReference type="EMBL" id="JAATEJ010000015">
    <property type="protein sequence ID" value="NJP45404.1"/>
    <property type="molecule type" value="Genomic_DNA"/>
</dbReference>
<dbReference type="InterPro" id="IPR014718">
    <property type="entry name" value="GH-type_carb-bd"/>
</dbReference>
<dbReference type="Gene3D" id="1.20.1050.60">
    <property type="entry name" value="alpha-1,2-mannosidase"/>
    <property type="match status" value="1"/>
</dbReference>
<keyword evidence="4" id="KW-0378">Hydrolase</keyword>
<evidence type="ECO:0000313" key="4">
    <source>
        <dbReference type="EMBL" id="NJP45404.1"/>
    </source>
</evidence>
<evidence type="ECO:0000259" key="2">
    <source>
        <dbReference type="Pfam" id="PF07971"/>
    </source>
</evidence>
<dbReference type="Gene3D" id="3.30.2080.10">
    <property type="entry name" value="GH92 mannosidase domain"/>
    <property type="match status" value="1"/>
</dbReference>
<dbReference type="Proteomes" id="UP000734511">
    <property type="component" value="Unassembled WGS sequence"/>
</dbReference>